<sequence length="34" mass="4042">MTFGLYGHQAFMQAKHSYHTYKVNKSKKKNLKIL</sequence>
<evidence type="ECO:0000313" key="1">
    <source>
        <dbReference type="EMBL" id="EDM03893.1"/>
    </source>
</evidence>
<reference evidence="1 2" key="1">
    <citation type="submission" date="2005-07" db="EMBL/GenBank/DDBJ databases">
        <authorList>
            <person name="Mural R.J."/>
            <person name="Li P.W."/>
            <person name="Adams M.D."/>
            <person name="Amanatides P.G."/>
            <person name="Baden-Tillson H."/>
            <person name="Barnstead M."/>
            <person name="Chin S.H."/>
            <person name="Dew I."/>
            <person name="Evans C.A."/>
            <person name="Ferriera S."/>
            <person name="Flanigan M."/>
            <person name="Fosler C."/>
            <person name="Glodek A."/>
            <person name="Gu Z."/>
            <person name="Holt R.A."/>
            <person name="Jennings D."/>
            <person name="Kraft C.L."/>
            <person name="Lu F."/>
            <person name="Nguyen T."/>
            <person name="Nusskern D.R."/>
            <person name="Pfannkoch C.M."/>
            <person name="Sitter C."/>
            <person name="Sutton G.G."/>
            <person name="Venter J.C."/>
            <person name="Wang Z."/>
            <person name="Woodage T."/>
            <person name="Zheng X.H."/>
            <person name="Zhong F."/>
        </authorList>
    </citation>
    <scope>NUCLEOTIDE SEQUENCE [LARGE SCALE GENOMIC DNA]</scope>
    <source>
        <strain>BN</strain>
        <strain evidence="2">Sprague-Dawley</strain>
    </source>
</reference>
<dbReference type="Proteomes" id="UP000234681">
    <property type="component" value="Chromosome 10"/>
</dbReference>
<accession>A6HCY8</accession>
<feature type="non-terminal residue" evidence="1">
    <location>
        <position position="34"/>
    </location>
</feature>
<proteinExistence type="predicted"/>
<dbReference type="AlphaFoldDB" id="A6HCY8"/>
<name>A6HCY8_RAT</name>
<protein>
    <submittedName>
        <fullName evidence="1">RCG33189</fullName>
    </submittedName>
</protein>
<evidence type="ECO:0000313" key="2">
    <source>
        <dbReference type="Proteomes" id="UP000234681"/>
    </source>
</evidence>
<organism evidence="1 2">
    <name type="scientific">Rattus norvegicus</name>
    <name type="common">Rat</name>
    <dbReference type="NCBI Taxonomy" id="10116"/>
    <lineage>
        <taxon>Eukaryota</taxon>
        <taxon>Metazoa</taxon>
        <taxon>Chordata</taxon>
        <taxon>Craniata</taxon>
        <taxon>Vertebrata</taxon>
        <taxon>Euteleostomi</taxon>
        <taxon>Mammalia</taxon>
        <taxon>Eutheria</taxon>
        <taxon>Euarchontoglires</taxon>
        <taxon>Glires</taxon>
        <taxon>Rodentia</taxon>
        <taxon>Myomorpha</taxon>
        <taxon>Muroidea</taxon>
        <taxon>Muridae</taxon>
        <taxon>Murinae</taxon>
        <taxon>Rattus</taxon>
    </lineage>
</organism>
<gene>
    <name evidence="1" type="ORF">rCG_33189</name>
</gene>
<dbReference type="EMBL" id="CH473948">
    <property type="protein sequence ID" value="EDM03893.1"/>
    <property type="molecule type" value="Genomic_DNA"/>
</dbReference>